<organism evidence="1">
    <name type="scientific">Lygus hesperus</name>
    <name type="common">Western plant bug</name>
    <dbReference type="NCBI Taxonomy" id="30085"/>
    <lineage>
        <taxon>Eukaryota</taxon>
        <taxon>Metazoa</taxon>
        <taxon>Ecdysozoa</taxon>
        <taxon>Arthropoda</taxon>
        <taxon>Hexapoda</taxon>
        <taxon>Insecta</taxon>
        <taxon>Pterygota</taxon>
        <taxon>Neoptera</taxon>
        <taxon>Paraneoptera</taxon>
        <taxon>Hemiptera</taxon>
        <taxon>Heteroptera</taxon>
        <taxon>Panheteroptera</taxon>
        <taxon>Cimicomorpha</taxon>
        <taxon>Miridae</taxon>
        <taxon>Mirini</taxon>
        <taxon>Lygus</taxon>
    </lineage>
</organism>
<name>A0A0K8S9E2_LYGHE</name>
<protein>
    <submittedName>
        <fullName evidence="1">Uncharacterized protein</fullName>
    </submittedName>
</protein>
<feature type="non-terminal residue" evidence="1">
    <location>
        <position position="171"/>
    </location>
</feature>
<reference evidence="1" key="1">
    <citation type="submission" date="2014-09" db="EMBL/GenBank/DDBJ databases">
        <authorList>
            <person name="Magalhaes I.L.F."/>
            <person name="Oliveira U."/>
            <person name="Santos F.R."/>
            <person name="Vidigal T.H.D.A."/>
            <person name="Brescovit A.D."/>
            <person name="Santos A.J."/>
        </authorList>
    </citation>
    <scope>NUCLEOTIDE SEQUENCE</scope>
</reference>
<dbReference type="EMBL" id="GBRD01015925">
    <property type="protein sequence ID" value="JAG49901.1"/>
    <property type="molecule type" value="Transcribed_RNA"/>
</dbReference>
<dbReference type="AlphaFoldDB" id="A0A0K8S9E2"/>
<accession>A0A0K8S9E2</accession>
<feature type="non-terminal residue" evidence="1">
    <location>
        <position position="1"/>
    </location>
</feature>
<evidence type="ECO:0000313" key="1">
    <source>
        <dbReference type="EMBL" id="JAG49901.1"/>
    </source>
</evidence>
<sequence>DIDHYFGNGFYQNNFKSEGRGFFQKTIFGVPTVIETQFFAWVVARSKVFRSLELESSGPSPLLLLRGRRKVHSTSTAYWLMGSQLVPLHITPRADCCAANIAAFAIFSISRNSVIFIPSYFSLLHPVCWIGFGGSPLEKALALHSPQSSHFEPPEVSLIYILEATTLELPS</sequence>
<proteinExistence type="predicted"/>